<dbReference type="Pfam" id="PF01975">
    <property type="entry name" value="SurE"/>
    <property type="match status" value="1"/>
</dbReference>
<evidence type="ECO:0000313" key="11">
    <source>
        <dbReference type="EMBL" id="GGD70493.1"/>
    </source>
</evidence>
<dbReference type="EMBL" id="BMIP01000004">
    <property type="protein sequence ID" value="GGD70493.1"/>
    <property type="molecule type" value="Genomic_DNA"/>
</dbReference>
<comment type="function">
    <text evidence="9">Nucleotidase that shows phosphatase activity on nucleoside 5'-monophosphates.</text>
</comment>
<dbReference type="GO" id="GO:0008254">
    <property type="term" value="F:3'-nucleotidase activity"/>
    <property type="evidence" value="ECO:0007669"/>
    <property type="project" value="TreeGrafter"/>
</dbReference>
<keyword evidence="12" id="KW-1185">Reference proteome</keyword>
<dbReference type="NCBIfam" id="NF001490">
    <property type="entry name" value="PRK00346.1-4"/>
    <property type="match status" value="1"/>
</dbReference>
<dbReference type="NCBIfam" id="TIGR00087">
    <property type="entry name" value="surE"/>
    <property type="match status" value="1"/>
</dbReference>
<comment type="cofactor">
    <cofactor evidence="2">
        <name>Mg(2+)</name>
        <dbReference type="ChEBI" id="CHEBI:18420"/>
    </cofactor>
</comment>
<keyword evidence="7 9" id="KW-0547">Nucleotide-binding</keyword>
<evidence type="ECO:0000256" key="2">
    <source>
        <dbReference type="ARBA" id="ARBA00001946"/>
    </source>
</evidence>
<feature type="binding site" evidence="9">
    <location>
        <position position="93"/>
    </location>
    <ligand>
        <name>a divalent metal cation</name>
        <dbReference type="ChEBI" id="CHEBI:60240"/>
    </ligand>
</feature>
<evidence type="ECO:0000256" key="9">
    <source>
        <dbReference type="HAMAP-Rule" id="MF_00060"/>
    </source>
</evidence>
<dbReference type="Gene3D" id="3.40.1210.10">
    <property type="entry name" value="Survival protein SurE-like phosphatase/nucleotidase"/>
    <property type="match status" value="1"/>
</dbReference>
<dbReference type="Proteomes" id="UP000612349">
    <property type="component" value="Unassembled WGS sequence"/>
</dbReference>
<comment type="caution">
    <text evidence="11">The sequence shown here is derived from an EMBL/GenBank/DDBJ whole genome shotgun (WGS) entry which is preliminary data.</text>
</comment>
<evidence type="ECO:0000313" key="12">
    <source>
        <dbReference type="Proteomes" id="UP000612349"/>
    </source>
</evidence>
<dbReference type="InterPro" id="IPR002828">
    <property type="entry name" value="SurE-like_Pase/nucleotidase"/>
</dbReference>
<gene>
    <name evidence="9 11" type="primary">surE</name>
    <name evidence="11" type="ORF">GCM10010990_20040</name>
</gene>
<dbReference type="OrthoDB" id="9780815at2"/>
<evidence type="ECO:0000256" key="7">
    <source>
        <dbReference type="ARBA" id="ARBA00022741"/>
    </source>
</evidence>
<evidence type="ECO:0000256" key="4">
    <source>
        <dbReference type="ARBA" id="ARBA00011062"/>
    </source>
</evidence>
<dbReference type="GO" id="GO:0046872">
    <property type="term" value="F:metal ion binding"/>
    <property type="evidence" value="ECO:0007669"/>
    <property type="project" value="UniProtKB-UniRule"/>
</dbReference>
<dbReference type="EC" id="3.1.3.5" evidence="9"/>
<evidence type="ECO:0000256" key="3">
    <source>
        <dbReference type="ARBA" id="ARBA00004496"/>
    </source>
</evidence>
<name>A0A917DVE2_9SPHN</name>
<sequence>MRILLTNDDGIHAPGLKVLEAIARQLSDDIWISAPAEEMSGAGHSLTLTRPVRLRQHDERRFSVTGTPTDAVTLGLRKVMTDGAPDLILSGVNRGANLADDITYSGTVSAALEGALAGIPSIALSQVYSHEAAGNNVSFSAATEWGAKVLRPLIDLEFPHRTLINVNFPALPADQVKGIRVVRQGFHDYSRGTLVESVDPRGFPYYWFGLEPMEHTPGHDTDLESVKDGYVAVTPLQLDLTHYASLDRLAGRYNETDGG</sequence>
<comment type="cofactor">
    <cofactor evidence="9">
        <name>a divalent metal cation</name>
        <dbReference type="ChEBI" id="CHEBI:60240"/>
    </cofactor>
    <text evidence="9">Binds 1 divalent metal cation per subunit.</text>
</comment>
<reference evidence="11" key="1">
    <citation type="journal article" date="2014" name="Int. J. Syst. Evol. Microbiol.">
        <title>Complete genome sequence of Corynebacterium casei LMG S-19264T (=DSM 44701T), isolated from a smear-ripened cheese.</title>
        <authorList>
            <consortium name="US DOE Joint Genome Institute (JGI-PGF)"/>
            <person name="Walter F."/>
            <person name="Albersmeier A."/>
            <person name="Kalinowski J."/>
            <person name="Ruckert C."/>
        </authorList>
    </citation>
    <scope>NUCLEOTIDE SEQUENCE</scope>
    <source>
        <strain evidence="11">CGMCC 1.15360</strain>
    </source>
</reference>
<evidence type="ECO:0000256" key="8">
    <source>
        <dbReference type="ARBA" id="ARBA00022801"/>
    </source>
</evidence>
<keyword evidence="8 9" id="KW-0378">Hydrolase</keyword>
<feature type="domain" description="Survival protein SurE-like phosphatase/nucleotidase" evidence="10">
    <location>
        <begin position="3"/>
        <end position="190"/>
    </location>
</feature>
<keyword evidence="6 9" id="KW-0479">Metal-binding</keyword>
<protein>
    <recommendedName>
        <fullName evidence="9">5'-nucleotidase SurE</fullName>
        <ecNumber evidence="9">3.1.3.5</ecNumber>
    </recommendedName>
    <alternativeName>
        <fullName evidence="9">Nucleoside 5'-monophosphate phosphohydrolase</fullName>
    </alternativeName>
</protein>
<dbReference type="PANTHER" id="PTHR30457:SF12">
    <property type="entry name" value="5'_3'-NUCLEOTIDASE SURE"/>
    <property type="match status" value="1"/>
</dbReference>
<feature type="binding site" evidence="9">
    <location>
        <position position="9"/>
    </location>
    <ligand>
        <name>a divalent metal cation</name>
        <dbReference type="ChEBI" id="CHEBI:60240"/>
    </ligand>
</feature>
<comment type="catalytic activity">
    <reaction evidence="1 9">
        <text>a ribonucleoside 5'-phosphate + H2O = a ribonucleoside + phosphate</text>
        <dbReference type="Rhea" id="RHEA:12484"/>
        <dbReference type="ChEBI" id="CHEBI:15377"/>
        <dbReference type="ChEBI" id="CHEBI:18254"/>
        <dbReference type="ChEBI" id="CHEBI:43474"/>
        <dbReference type="ChEBI" id="CHEBI:58043"/>
        <dbReference type="EC" id="3.1.3.5"/>
    </reaction>
</comment>
<reference evidence="11" key="2">
    <citation type="submission" date="2020-09" db="EMBL/GenBank/DDBJ databases">
        <authorList>
            <person name="Sun Q."/>
            <person name="Zhou Y."/>
        </authorList>
    </citation>
    <scope>NUCLEOTIDE SEQUENCE</scope>
    <source>
        <strain evidence="11">CGMCC 1.15360</strain>
    </source>
</reference>
<dbReference type="PANTHER" id="PTHR30457">
    <property type="entry name" value="5'-NUCLEOTIDASE SURE"/>
    <property type="match status" value="1"/>
</dbReference>
<feature type="binding site" evidence="9">
    <location>
        <position position="40"/>
    </location>
    <ligand>
        <name>a divalent metal cation</name>
        <dbReference type="ChEBI" id="CHEBI:60240"/>
    </ligand>
</feature>
<evidence type="ECO:0000256" key="6">
    <source>
        <dbReference type="ARBA" id="ARBA00022723"/>
    </source>
</evidence>
<dbReference type="GO" id="GO:0005737">
    <property type="term" value="C:cytoplasm"/>
    <property type="evidence" value="ECO:0007669"/>
    <property type="project" value="UniProtKB-SubCell"/>
</dbReference>
<dbReference type="FunFam" id="3.40.1210.10:FF:000001">
    <property type="entry name" value="5'/3'-nucleotidase SurE"/>
    <property type="match status" value="1"/>
</dbReference>
<feature type="binding site" evidence="9">
    <location>
        <position position="8"/>
    </location>
    <ligand>
        <name>a divalent metal cation</name>
        <dbReference type="ChEBI" id="CHEBI:60240"/>
    </ligand>
</feature>
<keyword evidence="5 9" id="KW-0963">Cytoplasm</keyword>
<evidence type="ECO:0000256" key="5">
    <source>
        <dbReference type="ARBA" id="ARBA00022490"/>
    </source>
</evidence>
<dbReference type="GO" id="GO:0008253">
    <property type="term" value="F:5'-nucleotidase activity"/>
    <property type="evidence" value="ECO:0007669"/>
    <property type="project" value="UniProtKB-UniRule"/>
</dbReference>
<comment type="similarity">
    <text evidence="4 9">Belongs to the SurE nucleotidase family.</text>
</comment>
<proteinExistence type="inferred from homology"/>
<organism evidence="11 12">
    <name type="scientific">Croceicoccus mobilis</name>
    <dbReference type="NCBI Taxonomy" id="1703339"/>
    <lineage>
        <taxon>Bacteria</taxon>
        <taxon>Pseudomonadati</taxon>
        <taxon>Pseudomonadota</taxon>
        <taxon>Alphaproteobacteria</taxon>
        <taxon>Sphingomonadales</taxon>
        <taxon>Erythrobacteraceae</taxon>
        <taxon>Croceicoccus</taxon>
    </lineage>
</organism>
<evidence type="ECO:0000259" key="10">
    <source>
        <dbReference type="Pfam" id="PF01975"/>
    </source>
</evidence>
<dbReference type="HAMAP" id="MF_00060">
    <property type="entry name" value="SurE"/>
    <property type="match status" value="1"/>
</dbReference>
<accession>A0A917DVE2</accession>
<dbReference type="InterPro" id="IPR036523">
    <property type="entry name" value="SurE-like_sf"/>
</dbReference>
<dbReference type="AlphaFoldDB" id="A0A917DVE2"/>
<comment type="subcellular location">
    <subcellularLocation>
        <location evidence="3 9">Cytoplasm</location>
    </subcellularLocation>
</comment>
<dbReference type="RefSeq" id="WP_066774187.1">
    <property type="nucleotide sequence ID" value="NZ_BMIP01000004.1"/>
</dbReference>
<evidence type="ECO:0000256" key="1">
    <source>
        <dbReference type="ARBA" id="ARBA00000815"/>
    </source>
</evidence>
<dbReference type="GO" id="GO:0004309">
    <property type="term" value="F:exopolyphosphatase activity"/>
    <property type="evidence" value="ECO:0007669"/>
    <property type="project" value="TreeGrafter"/>
</dbReference>
<dbReference type="GO" id="GO:0000166">
    <property type="term" value="F:nucleotide binding"/>
    <property type="evidence" value="ECO:0007669"/>
    <property type="project" value="UniProtKB-KW"/>
</dbReference>
<dbReference type="SUPFAM" id="SSF64167">
    <property type="entry name" value="SurE-like"/>
    <property type="match status" value="1"/>
</dbReference>
<dbReference type="InterPro" id="IPR030048">
    <property type="entry name" value="SurE"/>
</dbReference>